<evidence type="ECO:0000313" key="1">
    <source>
        <dbReference type="EMBL" id="SPW43051.1"/>
    </source>
</evidence>
<evidence type="ECO:0000313" key="2">
    <source>
        <dbReference type="Proteomes" id="UP000250561"/>
    </source>
</evidence>
<gene>
    <name evidence="1" type="ORF">NCTC11126_02428</name>
</gene>
<proteinExistence type="predicted"/>
<organism evidence="1 2">
    <name type="scientific">Escherichia coli</name>
    <dbReference type="NCBI Taxonomy" id="562"/>
    <lineage>
        <taxon>Bacteria</taxon>
        <taxon>Pseudomonadati</taxon>
        <taxon>Pseudomonadota</taxon>
        <taxon>Gammaproteobacteria</taxon>
        <taxon>Enterobacterales</taxon>
        <taxon>Enterobacteriaceae</taxon>
        <taxon>Escherichia</taxon>
    </lineage>
</organism>
<dbReference type="SUPFAM" id="SSF55874">
    <property type="entry name" value="ATPase domain of HSP90 chaperone/DNA topoisomerase II/histidine kinase"/>
    <property type="match status" value="1"/>
</dbReference>
<dbReference type="AlphaFoldDB" id="A0A2X1KGR3"/>
<sequence>MVISAAFQTRARTIDHLGREQIADCPTAISELWKNAYDAYARNVSLNIFDGNTPVATLVDDGHGMSLDDIINKWLTVGTESKATKKDIPYEDRNGIDHIRAKQGQKGIGRLSCAALGSLMLLVSKKKDSPLVACLLDWRIFENPYLMLNDIKIPIMECSDNNELITVIPEMFDALMGNLWGDGDDILRDNRIEQAWENYSELERNENNYITKEAIENTVINAFFEERHFQSWPVWNNKTTHGTAMFIAGIHDEFNSSAINRCWFRSSRCRGSG</sequence>
<dbReference type="EMBL" id="UARS01000005">
    <property type="protein sequence ID" value="SPW43051.1"/>
    <property type="molecule type" value="Genomic_DNA"/>
</dbReference>
<reference evidence="1 2" key="1">
    <citation type="submission" date="2018-06" db="EMBL/GenBank/DDBJ databases">
        <authorList>
            <consortium name="Pathogen Informatics"/>
            <person name="Doyle S."/>
        </authorList>
    </citation>
    <scope>NUCLEOTIDE SEQUENCE [LARGE SCALE GENOMIC DNA]</scope>
    <source>
        <strain evidence="1 2">NCTC11126</strain>
    </source>
</reference>
<name>A0A2X1KGR3_ECOLX</name>
<keyword evidence="1" id="KW-0808">Transferase</keyword>
<protein>
    <submittedName>
        <fullName evidence="1">Histidin kinase-like protein</fullName>
    </submittedName>
</protein>
<accession>A0A2X1KGR3</accession>
<dbReference type="GO" id="GO:0016301">
    <property type="term" value="F:kinase activity"/>
    <property type="evidence" value="ECO:0007669"/>
    <property type="project" value="UniProtKB-KW"/>
</dbReference>
<dbReference type="Proteomes" id="UP000250561">
    <property type="component" value="Unassembled WGS sequence"/>
</dbReference>
<dbReference type="InterPro" id="IPR036890">
    <property type="entry name" value="HATPase_C_sf"/>
</dbReference>
<dbReference type="Pfam" id="PF13589">
    <property type="entry name" value="HATPase_c_3"/>
    <property type="match status" value="1"/>
</dbReference>
<keyword evidence="1" id="KW-0418">Kinase</keyword>
<dbReference type="Gene3D" id="3.30.565.10">
    <property type="entry name" value="Histidine kinase-like ATPase, C-terminal domain"/>
    <property type="match status" value="1"/>
</dbReference>